<reference evidence="2 3" key="1">
    <citation type="submission" date="2019-08" db="EMBL/GenBank/DDBJ databases">
        <authorList>
            <person name="Peeters C."/>
        </authorList>
    </citation>
    <scope>NUCLEOTIDE SEQUENCE [LARGE SCALE GENOMIC DNA]</scope>
    <source>
        <strain evidence="2 3">LMG 31108</strain>
    </source>
</reference>
<dbReference type="GO" id="GO:0005829">
    <property type="term" value="C:cytosol"/>
    <property type="evidence" value="ECO:0007669"/>
    <property type="project" value="TreeGrafter"/>
</dbReference>
<keyword evidence="1" id="KW-0238">DNA-binding</keyword>
<dbReference type="Proteomes" id="UP000406256">
    <property type="component" value="Unassembled WGS sequence"/>
</dbReference>
<dbReference type="EMBL" id="CABPSB010000014">
    <property type="protein sequence ID" value="VVE30732.1"/>
    <property type="molecule type" value="Genomic_DNA"/>
</dbReference>
<dbReference type="PANTHER" id="PTHR33221:SF4">
    <property type="entry name" value="HTH-TYPE TRANSCRIPTIONAL REPRESSOR NSRR"/>
    <property type="match status" value="1"/>
</dbReference>
<dbReference type="Gene3D" id="1.10.10.10">
    <property type="entry name" value="Winged helix-like DNA-binding domain superfamily/Winged helix DNA-binding domain"/>
    <property type="match status" value="1"/>
</dbReference>
<dbReference type="SUPFAM" id="SSF46785">
    <property type="entry name" value="Winged helix' DNA-binding domain"/>
    <property type="match status" value="1"/>
</dbReference>
<dbReference type="Pfam" id="PF02082">
    <property type="entry name" value="Rrf2"/>
    <property type="match status" value="1"/>
</dbReference>
<dbReference type="GO" id="GO:0003700">
    <property type="term" value="F:DNA-binding transcription factor activity"/>
    <property type="evidence" value="ECO:0007669"/>
    <property type="project" value="TreeGrafter"/>
</dbReference>
<dbReference type="InterPro" id="IPR000944">
    <property type="entry name" value="Tscrpt_reg_Rrf2"/>
</dbReference>
<protein>
    <submittedName>
        <fullName evidence="2">Rrf2 family transcriptional regulator</fullName>
    </submittedName>
</protein>
<dbReference type="InterPro" id="IPR036388">
    <property type="entry name" value="WH-like_DNA-bd_sf"/>
</dbReference>
<sequence length="203" mass="22243">MHVGAMLNCPEKALQKHTGRPARHAVPPRSFPLPFPVRRRMRLTDHTDYSLRTLIYVAVHPDALVHVQSVADAFGIPKNHLVKIVQKLGQLGFLHTVRGRSGGIRLGRAPERIGLGEVVRAMEPDFAMVECFHQGDSACVITSACHLRGVLGEALRAYFAVLDRYTLADLVAQPAVLRRLLGDTAAAVVPVADIKVRKRLAAT</sequence>
<accession>A0A5E4X3A2</accession>
<organism evidence="2 3">
    <name type="scientific">Pandoraea anhela</name>
    <dbReference type="NCBI Taxonomy" id="2508295"/>
    <lineage>
        <taxon>Bacteria</taxon>
        <taxon>Pseudomonadati</taxon>
        <taxon>Pseudomonadota</taxon>
        <taxon>Betaproteobacteria</taxon>
        <taxon>Burkholderiales</taxon>
        <taxon>Burkholderiaceae</taxon>
        <taxon>Pandoraea</taxon>
    </lineage>
</organism>
<evidence type="ECO:0000313" key="2">
    <source>
        <dbReference type="EMBL" id="VVE30732.1"/>
    </source>
</evidence>
<dbReference type="PROSITE" id="PS51197">
    <property type="entry name" value="HTH_RRF2_2"/>
    <property type="match status" value="1"/>
</dbReference>
<keyword evidence="3" id="KW-1185">Reference proteome</keyword>
<dbReference type="InterPro" id="IPR036390">
    <property type="entry name" value="WH_DNA-bd_sf"/>
</dbReference>
<proteinExistence type="predicted"/>
<dbReference type="NCBIfam" id="TIGR00738">
    <property type="entry name" value="rrf2_super"/>
    <property type="match status" value="1"/>
</dbReference>
<dbReference type="GO" id="GO:0003677">
    <property type="term" value="F:DNA binding"/>
    <property type="evidence" value="ECO:0007669"/>
    <property type="project" value="UniProtKB-KW"/>
</dbReference>
<gene>
    <name evidence="2" type="ORF">PAN31108_03617</name>
</gene>
<dbReference type="AlphaFoldDB" id="A0A5E4X3A2"/>
<name>A0A5E4X3A2_9BURK</name>
<evidence type="ECO:0000256" key="1">
    <source>
        <dbReference type="ARBA" id="ARBA00023125"/>
    </source>
</evidence>
<dbReference type="PANTHER" id="PTHR33221">
    <property type="entry name" value="WINGED HELIX-TURN-HELIX TRANSCRIPTIONAL REGULATOR, RRF2 FAMILY"/>
    <property type="match status" value="1"/>
</dbReference>
<evidence type="ECO:0000313" key="3">
    <source>
        <dbReference type="Proteomes" id="UP000406256"/>
    </source>
</evidence>